<evidence type="ECO:0000313" key="3">
    <source>
        <dbReference type="EMBL" id="CAB4562177.1"/>
    </source>
</evidence>
<feature type="region of interest" description="Disordered" evidence="1">
    <location>
        <begin position="138"/>
        <end position="161"/>
    </location>
</feature>
<keyword evidence="2" id="KW-0472">Membrane</keyword>
<protein>
    <submittedName>
        <fullName evidence="3">Unannotated protein</fullName>
    </submittedName>
</protein>
<name>A0A6J6DDV1_9ZZZZ</name>
<proteinExistence type="predicted"/>
<dbReference type="EMBL" id="CAEZTH010000048">
    <property type="protein sequence ID" value="CAB4562177.1"/>
    <property type="molecule type" value="Genomic_DNA"/>
</dbReference>
<accession>A0A6J6DDV1</accession>
<keyword evidence="2" id="KW-0812">Transmembrane</keyword>
<evidence type="ECO:0000256" key="1">
    <source>
        <dbReference type="SAM" id="MobiDB-lite"/>
    </source>
</evidence>
<feature type="compositionally biased region" description="Basic and acidic residues" evidence="1">
    <location>
        <begin position="143"/>
        <end position="161"/>
    </location>
</feature>
<evidence type="ECO:0000256" key="2">
    <source>
        <dbReference type="SAM" id="Phobius"/>
    </source>
</evidence>
<feature type="transmembrane region" description="Helical" evidence="2">
    <location>
        <begin position="27"/>
        <end position="46"/>
    </location>
</feature>
<sequence>MTFYGVLWAAASTDLIATFFHMSLNQVLVSMQIMLIAGPIFAYIVTKRTCLSLQRKDREIVLHGRETGRIVRLPHGEYIEVHEPLDKYEMYKLVDFKDYKPTIVRPNEKGKITVGTRIRSALSRIYFEDRISPVSQTELDQAQAHDHSPAIEGTKQDQLSK</sequence>
<reference evidence="3" key="1">
    <citation type="submission" date="2020-05" db="EMBL/GenBank/DDBJ databases">
        <authorList>
            <person name="Chiriac C."/>
            <person name="Salcher M."/>
            <person name="Ghai R."/>
            <person name="Kavagutti S V."/>
        </authorList>
    </citation>
    <scope>NUCLEOTIDE SEQUENCE</scope>
</reference>
<organism evidence="3">
    <name type="scientific">freshwater metagenome</name>
    <dbReference type="NCBI Taxonomy" id="449393"/>
    <lineage>
        <taxon>unclassified sequences</taxon>
        <taxon>metagenomes</taxon>
        <taxon>ecological metagenomes</taxon>
    </lineage>
</organism>
<keyword evidence="2" id="KW-1133">Transmembrane helix</keyword>
<dbReference type="AlphaFoldDB" id="A0A6J6DDV1"/>
<gene>
    <name evidence="3" type="ORF">UFOPK1639_00519</name>
</gene>